<evidence type="ECO:0000313" key="2">
    <source>
        <dbReference type="EMBL" id="GMN42605.1"/>
    </source>
</evidence>
<protein>
    <recommendedName>
        <fullName evidence="4">Transmembrane protein</fullName>
    </recommendedName>
</protein>
<evidence type="ECO:0000313" key="3">
    <source>
        <dbReference type="Proteomes" id="UP001187192"/>
    </source>
</evidence>
<keyword evidence="1" id="KW-0812">Transmembrane</keyword>
<evidence type="ECO:0000256" key="1">
    <source>
        <dbReference type="SAM" id="Phobius"/>
    </source>
</evidence>
<evidence type="ECO:0008006" key="4">
    <source>
        <dbReference type="Google" id="ProtNLM"/>
    </source>
</evidence>
<keyword evidence="3" id="KW-1185">Reference proteome</keyword>
<keyword evidence="1" id="KW-0472">Membrane</keyword>
<proteinExistence type="predicted"/>
<comment type="caution">
    <text evidence="2">The sequence shown here is derived from an EMBL/GenBank/DDBJ whole genome shotgun (WGS) entry which is preliminary data.</text>
</comment>
<keyword evidence="1" id="KW-1133">Transmembrane helix</keyword>
<reference evidence="2" key="1">
    <citation type="submission" date="2023-07" db="EMBL/GenBank/DDBJ databases">
        <title>draft genome sequence of fig (Ficus carica).</title>
        <authorList>
            <person name="Takahashi T."/>
            <person name="Nishimura K."/>
        </authorList>
    </citation>
    <scope>NUCLEOTIDE SEQUENCE</scope>
</reference>
<dbReference type="EMBL" id="BTGU01000014">
    <property type="protein sequence ID" value="GMN42605.1"/>
    <property type="molecule type" value="Genomic_DNA"/>
</dbReference>
<feature type="transmembrane region" description="Helical" evidence="1">
    <location>
        <begin position="17"/>
        <end position="47"/>
    </location>
</feature>
<dbReference type="AlphaFoldDB" id="A0AA87ZZD7"/>
<organism evidence="2 3">
    <name type="scientific">Ficus carica</name>
    <name type="common">Common fig</name>
    <dbReference type="NCBI Taxonomy" id="3494"/>
    <lineage>
        <taxon>Eukaryota</taxon>
        <taxon>Viridiplantae</taxon>
        <taxon>Streptophyta</taxon>
        <taxon>Embryophyta</taxon>
        <taxon>Tracheophyta</taxon>
        <taxon>Spermatophyta</taxon>
        <taxon>Magnoliopsida</taxon>
        <taxon>eudicotyledons</taxon>
        <taxon>Gunneridae</taxon>
        <taxon>Pentapetalae</taxon>
        <taxon>rosids</taxon>
        <taxon>fabids</taxon>
        <taxon>Rosales</taxon>
        <taxon>Moraceae</taxon>
        <taxon>Ficeae</taxon>
        <taxon>Ficus</taxon>
    </lineage>
</organism>
<sequence>MALSQPKLIWPKEVCRWIFVVLVVGSLLKIIVMPSGCALQLAIFGWIPYFNVCLNDSNEAIWGDRNKRVFEGRWDSSRGVIERAG</sequence>
<dbReference type="Proteomes" id="UP001187192">
    <property type="component" value="Unassembled WGS sequence"/>
</dbReference>
<gene>
    <name evidence="2" type="ORF">TIFTF001_011806</name>
</gene>
<name>A0AA87ZZD7_FICCA</name>
<accession>A0AA87ZZD7</accession>